<proteinExistence type="inferred from homology"/>
<evidence type="ECO:0000256" key="7">
    <source>
        <dbReference type="ARBA" id="ARBA00022603"/>
    </source>
</evidence>
<dbReference type="GO" id="GO:0008175">
    <property type="term" value="F:tRNA methyltransferase activity"/>
    <property type="evidence" value="ECO:0007669"/>
    <property type="project" value="TreeGrafter"/>
</dbReference>
<organism evidence="15 16">
    <name type="scientific">Lymnaea stagnalis</name>
    <name type="common">Great pond snail</name>
    <name type="synonym">Helix stagnalis</name>
    <dbReference type="NCBI Taxonomy" id="6523"/>
    <lineage>
        <taxon>Eukaryota</taxon>
        <taxon>Metazoa</taxon>
        <taxon>Spiralia</taxon>
        <taxon>Lophotrochozoa</taxon>
        <taxon>Mollusca</taxon>
        <taxon>Gastropoda</taxon>
        <taxon>Heterobranchia</taxon>
        <taxon>Euthyneura</taxon>
        <taxon>Panpulmonata</taxon>
        <taxon>Hygrophila</taxon>
        <taxon>Lymnaeoidea</taxon>
        <taxon>Lymnaeidae</taxon>
        <taxon>Lymnaea</taxon>
    </lineage>
</organism>
<dbReference type="Pfam" id="PF04072">
    <property type="entry name" value="LCM"/>
    <property type="match status" value="1"/>
</dbReference>
<dbReference type="Proteomes" id="UP001497497">
    <property type="component" value="Unassembled WGS sequence"/>
</dbReference>
<dbReference type="InterPro" id="IPR029063">
    <property type="entry name" value="SAM-dependent_MTases_sf"/>
</dbReference>
<dbReference type="EMBL" id="CAXITT010000002">
    <property type="protein sequence ID" value="CAL1526101.1"/>
    <property type="molecule type" value="Genomic_DNA"/>
</dbReference>
<evidence type="ECO:0000256" key="10">
    <source>
        <dbReference type="ARBA" id="ARBA00022694"/>
    </source>
</evidence>
<dbReference type="EC" id="2.1.1.290" evidence="5"/>
<evidence type="ECO:0000256" key="14">
    <source>
        <dbReference type="SAM" id="MobiDB-lite"/>
    </source>
</evidence>
<dbReference type="Gene3D" id="2.120.10.80">
    <property type="entry name" value="Kelch-type beta propeller"/>
    <property type="match status" value="2"/>
</dbReference>
<evidence type="ECO:0000256" key="12">
    <source>
        <dbReference type="ARBA" id="ARBA00030847"/>
    </source>
</evidence>
<dbReference type="FunFam" id="3.40.50.150:FF:000207">
    <property type="entry name" value="Leucine carboxyl methyltransferase 2"/>
    <property type="match status" value="1"/>
</dbReference>
<dbReference type="Pfam" id="PF24681">
    <property type="entry name" value="Kelch_KLHDC2_KLHL20_DRC7"/>
    <property type="match status" value="1"/>
</dbReference>
<evidence type="ECO:0000256" key="4">
    <source>
        <dbReference type="ARBA" id="ARBA00012155"/>
    </source>
</evidence>
<name>A0AAV2GYE6_LYMST</name>
<comment type="similarity">
    <text evidence="3">Belongs to the methyltransferase superfamily. LCMT family.</text>
</comment>
<keyword evidence="10" id="KW-0819">tRNA processing</keyword>
<evidence type="ECO:0000256" key="6">
    <source>
        <dbReference type="ARBA" id="ARBA00018045"/>
    </source>
</evidence>
<evidence type="ECO:0000256" key="11">
    <source>
        <dbReference type="ARBA" id="ARBA00029750"/>
    </source>
</evidence>
<dbReference type="EC" id="2.3.1.231" evidence="4"/>
<keyword evidence="16" id="KW-1185">Reference proteome</keyword>
<comment type="pathway">
    <text evidence="2">tRNA modification; wybutosine-tRNA(Phe) biosynthesis.</text>
</comment>
<evidence type="ECO:0000256" key="8">
    <source>
        <dbReference type="ARBA" id="ARBA00022679"/>
    </source>
</evidence>
<protein>
    <recommendedName>
        <fullName evidence="6">tRNA wybutosine-synthesizing protein 4</fullName>
        <ecNumber evidence="5">2.1.1.290</ecNumber>
        <ecNumber evidence="4">2.3.1.231</ecNumber>
    </recommendedName>
    <alternativeName>
        <fullName evidence="12">tRNA(Phe) (7-(3-amino-3-(methoxycarbonyl)propyl)wyosine(37)-N)-methoxycarbonyltransferase</fullName>
    </alternativeName>
    <alternativeName>
        <fullName evidence="11">tRNA(Phe) (7-(3-amino-3-carboxypropyl)wyosine(37)-O)-methyltransferase</fullName>
    </alternativeName>
</protein>
<feature type="region of interest" description="Disordered" evidence="14">
    <location>
        <begin position="1"/>
        <end position="22"/>
    </location>
</feature>
<accession>A0AAV2GYE6</accession>
<evidence type="ECO:0000256" key="2">
    <source>
        <dbReference type="ARBA" id="ARBA00004797"/>
    </source>
</evidence>
<evidence type="ECO:0000256" key="13">
    <source>
        <dbReference type="ARBA" id="ARBA00049250"/>
    </source>
</evidence>
<dbReference type="GO" id="GO:0030488">
    <property type="term" value="P:tRNA methylation"/>
    <property type="evidence" value="ECO:0007669"/>
    <property type="project" value="TreeGrafter"/>
</dbReference>
<dbReference type="Gene3D" id="3.40.50.150">
    <property type="entry name" value="Vaccinia Virus protein VP39"/>
    <property type="match status" value="1"/>
</dbReference>
<sequence>MEDISSLAKKTNKSRRETAVQGTNDSSIVSKCSTSSCGYFNDPFLHYFVSKVSRRAPLIHRGYYIRAVAFDRIIKNFLELYGDAKKQIISLGCGFDSSYFRLKSAQLLNKAVFCEIDFPELVKRKRLLIENTDDLMSLIEKVEKPPLSPHIELSCTDYHLLGVDLTQLNTLEAALKMCGINFDVPTLLLSECVMTYMTRRCSTELVKWASETFEEAIFGMYEQMNPDDAFGLFMQNHFHSIGSPLKCINAFPTLESQIRRFLNTGWSWCEAFDMNTFYYKFVETQEKRRIEKLETFDEYEELNLKYSHYFILTASTVDLKRSLIRDRENKINVSFSDSTFQPAITNVLAFRRMPEDDQSVRRFGHASSIINERCTVTTGGFGEIDGRHQRLAEITITDLGTFKSYHVPCYSTHVQYSRMHHASISLSNGTTYLVGGRQSPYFMCNQMLKLTLNINLEKLQHSTSKEHVDAQDVVIDPAAVASKESVMFAQQDGVQRRNGKTGGRRTKKCHRSDSEHSEDNQTQSYLNSEQYQAKVQYTATPRGDCQWDAYEHSRINCDTSDKLDYEHSIIENERLSTLTWTFELGSIEVNIVSQKGSVPIERWRHAAAAVFVDGKEKLFVHGGKTKSCDVLEDCLLFDPDTEAWEELKCSGELPGPRHSHCVSYWNGHIVLSGGVNAYHEPVGDICLLDLSRNQWEKMDVTGNLYSRYSHTAHIHEDKLILVGGVNVHHPPPGVAVINLRTRKALEFALPNQDKRSLLMFHRHTSIMLASGDVVILGGGGNCFSFGTHLNRTPVLLNVVPCVEAVQ</sequence>
<keyword evidence="7" id="KW-0489">Methyltransferase</keyword>
<evidence type="ECO:0000256" key="5">
    <source>
        <dbReference type="ARBA" id="ARBA00012779"/>
    </source>
</evidence>
<evidence type="ECO:0000256" key="3">
    <source>
        <dbReference type="ARBA" id="ARBA00010703"/>
    </source>
</evidence>
<evidence type="ECO:0000313" key="16">
    <source>
        <dbReference type="Proteomes" id="UP001497497"/>
    </source>
</evidence>
<comment type="catalytic activity">
    <reaction evidence="13">
        <text>7-[(3S)-(3-amino-3-methoxycarbonyl)propyl]wyosine(37) in tRNA(Phe) + S-adenosyl-L-methionine + CO2 = wybutosine(37) in tRNA(Phe) + S-adenosyl-L-homocysteine + 2 H(+)</text>
        <dbReference type="Rhea" id="RHEA:37119"/>
        <dbReference type="Rhea" id="RHEA-COMP:11844"/>
        <dbReference type="Rhea" id="RHEA-COMP:11847"/>
        <dbReference type="ChEBI" id="CHEBI:15378"/>
        <dbReference type="ChEBI" id="CHEBI:16526"/>
        <dbReference type="ChEBI" id="CHEBI:57856"/>
        <dbReference type="ChEBI" id="CHEBI:59789"/>
        <dbReference type="ChEBI" id="CHEBI:73544"/>
        <dbReference type="ChEBI" id="CHEBI:74275"/>
        <dbReference type="EC" id="2.3.1.231"/>
    </reaction>
</comment>
<comment type="caution">
    <text evidence="15">The sequence shown here is derived from an EMBL/GenBank/DDBJ whole genome shotgun (WGS) entry which is preliminary data.</text>
</comment>
<keyword evidence="8" id="KW-0808">Transferase</keyword>
<dbReference type="GO" id="GO:0031591">
    <property type="term" value="P:wybutosine biosynthetic process"/>
    <property type="evidence" value="ECO:0007669"/>
    <property type="project" value="TreeGrafter"/>
</dbReference>
<dbReference type="InterPro" id="IPR015915">
    <property type="entry name" value="Kelch-typ_b-propeller"/>
</dbReference>
<dbReference type="PANTHER" id="PTHR46529:SF1">
    <property type="entry name" value="TRNA WYBUTOSINE-SYNTHESIZING PROTEIN 4"/>
    <property type="match status" value="1"/>
</dbReference>
<dbReference type="InterPro" id="IPR007213">
    <property type="entry name" value="Ppm1/Ppm2/Tcmp"/>
</dbReference>
<evidence type="ECO:0000313" key="15">
    <source>
        <dbReference type="EMBL" id="CAL1526101.1"/>
    </source>
</evidence>
<evidence type="ECO:0000256" key="1">
    <source>
        <dbReference type="ARBA" id="ARBA00001806"/>
    </source>
</evidence>
<feature type="compositionally biased region" description="Basic residues" evidence="14">
    <location>
        <begin position="497"/>
        <end position="510"/>
    </location>
</feature>
<dbReference type="PANTHER" id="PTHR46529">
    <property type="entry name" value="TRNA WYBUTOSINE-SYNTHESIZING PROTEIN 4"/>
    <property type="match status" value="1"/>
</dbReference>
<reference evidence="15 16" key="1">
    <citation type="submission" date="2024-04" db="EMBL/GenBank/DDBJ databases">
        <authorList>
            <consortium name="Genoscope - CEA"/>
            <person name="William W."/>
        </authorList>
    </citation>
    <scope>NUCLEOTIDE SEQUENCE [LARGE SCALE GENOMIC DNA]</scope>
</reference>
<feature type="region of interest" description="Disordered" evidence="14">
    <location>
        <begin position="491"/>
        <end position="527"/>
    </location>
</feature>
<dbReference type="SUPFAM" id="SSF53335">
    <property type="entry name" value="S-adenosyl-L-methionine-dependent methyltransferases"/>
    <property type="match status" value="1"/>
</dbReference>
<dbReference type="AlphaFoldDB" id="A0AAV2GYE6"/>
<evidence type="ECO:0000256" key="9">
    <source>
        <dbReference type="ARBA" id="ARBA00022691"/>
    </source>
</evidence>
<comment type="catalytic activity">
    <reaction evidence="1">
        <text>7-[(3S)-3-amino-3-carboxypropyl]wyosine(37) in tRNA(Phe) + S-adenosyl-L-methionine = 7-[(3S)-(3-amino-3-methoxycarbonyl)propyl]wyosine(37) in tRNA(Phe) + S-adenosyl-L-homocysteine</text>
        <dbReference type="Rhea" id="RHEA:36903"/>
        <dbReference type="Rhea" id="RHEA-COMP:10379"/>
        <dbReference type="Rhea" id="RHEA-COMP:11844"/>
        <dbReference type="ChEBI" id="CHEBI:57856"/>
        <dbReference type="ChEBI" id="CHEBI:59789"/>
        <dbReference type="ChEBI" id="CHEBI:73543"/>
        <dbReference type="ChEBI" id="CHEBI:74275"/>
        <dbReference type="EC" id="2.1.1.290"/>
    </reaction>
</comment>
<gene>
    <name evidence="15" type="ORF">GSLYS_00000278001</name>
</gene>
<keyword evidence="9" id="KW-0949">S-adenosyl-L-methionine</keyword>
<dbReference type="SUPFAM" id="SSF117281">
    <property type="entry name" value="Kelch motif"/>
    <property type="match status" value="1"/>
</dbReference>